<dbReference type="Pfam" id="PF00782">
    <property type="entry name" value="DSPc"/>
    <property type="match status" value="1"/>
</dbReference>
<dbReference type="GeneID" id="136822796"/>
<comment type="catalytic activity">
    <reaction evidence="4">
        <text>O-phospho-L-seryl-[protein] + H2O = L-seryl-[protein] + phosphate</text>
        <dbReference type="Rhea" id="RHEA:20629"/>
        <dbReference type="Rhea" id="RHEA-COMP:9863"/>
        <dbReference type="Rhea" id="RHEA-COMP:11604"/>
        <dbReference type="ChEBI" id="CHEBI:15377"/>
        <dbReference type="ChEBI" id="CHEBI:29999"/>
        <dbReference type="ChEBI" id="CHEBI:43474"/>
        <dbReference type="ChEBI" id="CHEBI:83421"/>
        <dbReference type="EC" id="3.1.3.16"/>
    </reaction>
</comment>
<dbReference type="EnsemblMetazoa" id="CLYHEMT024736.1">
    <property type="protein sequence ID" value="CLYHEMP024736.1"/>
    <property type="gene ID" value="CLYHEMG024736"/>
</dbReference>
<keyword evidence="3" id="KW-0904">Protein phosphatase</keyword>
<dbReference type="Proteomes" id="UP000594262">
    <property type="component" value="Unplaced"/>
</dbReference>
<dbReference type="AlphaFoldDB" id="A0A7M5XK41"/>
<name>A0A7M5XK41_9CNID</name>
<evidence type="ECO:0000313" key="9">
    <source>
        <dbReference type="Proteomes" id="UP000594262"/>
    </source>
</evidence>
<protein>
    <recommendedName>
        <fullName evidence="10">Dual specificity phosphatase</fullName>
    </recommendedName>
</protein>
<evidence type="ECO:0000313" key="8">
    <source>
        <dbReference type="EnsemblMetazoa" id="CLYHEMP024736.1"/>
    </source>
</evidence>
<comment type="catalytic activity">
    <reaction evidence="5">
        <text>O-phospho-L-threonyl-[protein] + H2O = L-threonyl-[protein] + phosphate</text>
        <dbReference type="Rhea" id="RHEA:47004"/>
        <dbReference type="Rhea" id="RHEA-COMP:11060"/>
        <dbReference type="Rhea" id="RHEA-COMP:11605"/>
        <dbReference type="ChEBI" id="CHEBI:15377"/>
        <dbReference type="ChEBI" id="CHEBI:30013"/>
        <dbReference type="ChEBI" id="CHEBI:43474"/>
        <dbReference type="ChEBI" id="CHEBI:61977"/>
        <dbReference type="EC" id="3.1.3.16"/>
    </reaction>
</comment>
<evidence type="ECO:0000256" key="2">
    <source>
        <dbReference type="ARBA" id="ARBA00022801"/>
    </source>
</evidence>
<evidence type="ECO:0000256" key="4">
    <source>
        <dbReference type="ARBA" id="ARBA00047761"/>
    </source>
</evidence>
<accession>A0A7M5XK41</accession>
<dbReference type="GO" id="GO:0005829">
    <property type="term" value="C:cytosol"/>
    <property type="evidence" value="ECO:0007669"/>
    <property type="project" value="TreeGrafter"/>
</dbReference>
<evidence type="ECO:0000256" key="3">
    <source>
        <dbReference type="ARBA" id="ARBA00022912"/>
    </source>
</evidence>
<proteinExistence type="inferred from homology"/>
<dbReference type="PROSITE" id="PS50054">
    <property type="entry name" value="TYR_PHOSPHATASE_DUAL"/>
    <property type="match status" value="1"/>
</dbReference>
<comment type="similarity">
    <text evidence="1">Belongs to the protein-tyrosine phosphatase family. Non-receptor class dual specificity subfamily.</text>
</comment>
<feature type="domain" description="Tyrosine-protein phosphatase" evidence="6">
    <location>
        <begin position="66"/>
        <end position="222"/>
    </location>
</feature>
<dbReference type="InterPro" id="IPR000387">
    <property type="entry name" value="Tyr_Pase_dom"/>
</dbReference>
<dbReference type="InterPro" id="IPR016130">
    <property type="entry name" value="Tyr_Pase_AS"/>
</dbReference>
<organism evidence="8 9">
    <name type="scientific">Clytia hemisphaerica</name>
    <dbReference type="NCBI Taxonomy" id="252671"/>
    <lineage>
        <taxon>Eukaryota</taxon>
        <taxon>Metazoa</taxon>
        <taxon>Cnidaria</taxon>
        <taxon>Hydrozoa</taxon>
        <taxon>Hydroidolina</taxon>
        <taxon>Leptothecata</taxon>
        <taxon>Obeliida</taxon>
        <taxon>Clytiidae</taxon>
        <taxon>Clytia</taxon>
    </lineage>
</organism>
<dbReference type="SMART" id="SM00195">
    <property type="entry name" value="DSPc"/>
    <property type="match status" value="1"/>
</dbReference>
<dbReference type="GO" id="GO:0004725">
    <property type="term" value="F:protein tyrosine phosphatase activity"/>
    <property type="evidence" value="ECO:0007669"/>
    <property type="project" value="TreeGrafter"/>
</dbReference>
<dbReference type="PROSITE" id="PS50056">
    <property type="entry name" value="TYR_PHOSPHATASE_2"/>
    <property type="match status" value="1"/>
</dbReference>
<dbReference type="Gene3D" id="3.90.190.10">
    <property type="entry name" value="Protein tyrosine phosphatase superfamily"/>
    <property type="match status" value="1"/>
</dbReference>
<evidence type="ECO:0000259" key="6">
    <source>
        <dbReference type="PROSITE" id="PS50054"/>
    </source>
</evidence>
<dbReference type="SUPFAM" id="SSF52799">
    <property type="entry name" value="(Phosphotyrosine protein) phosphatases II"/>
    <property type="match status" value="1"/>
</dbReference>
<reference evidence="8" key="1">
    <citation type="submission" date="2021-01" db="UniProtKB">
        <authorList>
            <consortium name="EnsemblMetazoa"/>
        </authorList>
    </citation>
    <scope>IDENTIFICATION</scope>
</reference>
<dbReference type="InterPro" id="IPR020422">
    <property type="entry name" value="TYR_PHOSPHATASE_DUAL_dom"/>
</dbReference>
<evidence type="ECO:0000256" key="5">
    <source>
        <dbReference type="ARBA" id="ARBA00048336"/>
    </source>
</evidence>
<keyword evidence="2" id="KW-0378">Hydrolase</keyword>
<feature type="domain" description="Tyrosine specific protein phosphatases" evidence="7">
    <location>
        <begin position="146"/>
        <end position="200"/>
    </location>
</feature>
<dbReference type="GO" id="GO:0007165">
    <property type="term" value="P:signal transduction"/>
    <property type="evidence" value="ECO:0007669"/>
    <property type="project" value="TreeGrafter"/>
</dbReference>
<dbReference type="PANTHER" id="PTHR45948">
    <property type="entry name" value="DUAL SPECIFICITY PROTEIN PHOSPHATASE DDB_G0269404-RELATED"/>
    <property type="match status" value="1"/>
</dbReference>
<evidence type="ECO:0000256" key="1">
    <source>
        <dbReference type="ARBA" id="ARBA00008601"/>
    </source>
</evidence>
<dbReference type="CDD" id="cd14498">
    <property type="entry name" value="DSP"/>
    <property type="match status" value="1"/>
</dbReference>
<dbReference type="OrthoDB" id="10252009at2759"/>
<evidence type="ECO:0000259" key="7">
    <source>
        <dbReference type="PROSITE" id="PS50056"/>
    </source>
</evidence>
<dbReference type="GO" id="GO:0004722">
    <property type="term" value="F:protein serine/threonine phosphatase activity"/>
    <property type="evidence" value="ECO:0007669"/>
    <property type="project" value="UniProtKB-EC"/>
</dbReference>
<dbReference type="RefSeq" id="XP_066935196.1">
    <property type="nucleotide sequence ID" value="XM_067079095.1"/>
</dbReference>
<dbReference type="InterPro" id="IPR000340">
    <property type="entry name" value="Dual-sp_phosphatase_cat-dom"/>
</dbReference>
<dbReference type="InterPro" id="IPR029021">
    <property type="entry name" value="Prot-tyrosine_phosphatase-like"/>
</dbReference>
<sequence length="238" mass="27086">MDQICFTGESTCHSFTGHMLKANMCCNCMKDIAKHRKEVVDSESLVKALECTQKGERIPSLILEKDEVFGHGKLYLGGFKACTSREFITHEQVRGVVNTVGNGLFGLFGRKFQSTYEEVMKTNQVDYIEVEWEDSLAFHIPEHEMKHVLRHIHSVRTNGGAVLVHCAQGKSRSTTAVVAYLMCLRKMSRDDAFKFVKERRKMAEPNATFMEFLRKFESSELLTTLSNEFSEIGSLEVK</sequence>
<keyword evidence="9" id="KW-1185">Reference proteome</keyword>
<evidence type="ECO:0008006" key="10">
    <source>
        <dbReference type="Google" id="ProtNLM"/>
    </source>
</evidence>
<dbReference type="PANTHER" id="PTHR45948:SF2">
    <property type="entry name" value="DUAL SPECIFICITY PROTEIN PHOSPHATASE"/>
    <property type="match status" value="1"/>
</dbReference>
<dbReference type="PROSITE" id="PS00383">
    <property type="entry name" value="TYR_PHOSPHATASE_1"/>
    <property type="match status" value="1"/>
</dbReference>